<dbReference type="AlphaFoldDB" id="A0A5B7FWB6"/>
<dbReference type="Proteomes" id="UP000324222">
    <property type="component" value="Unassembled WGS sequence"/>
</dbReference>
<evidence type="ECO:0000313" key="3">
    <source>
        <dbReference type="Proteomes" id="UP000324222"/>
    </source>
</evidence>
<name>A0A5B7FWB6_PORTR</name>
<feature type="compositionally biased region" description="Basic and acidic residues" evidence="1">
    <location>
        <begin position="139"/>
        <end position="150"/>
    </location>
</feature>
<comment type="caution">
    <text evidence="2">The sequence shown here is derived from an EMBL/GenBank/DDBJ whole genome shotgun (WGS) entry which is preliminary data.</text>
</comment>
<keyword evidence="3" id="KW-1185">Reference proteome</keyword>
<sequence length="167" mass="18213">MRRRAEGQEAPVGCLGLQCASVLCAVRRPGPGETAWARPEDPKIAGETWAVCYGYVCRQGVRTPRPRRLNRQGREGGGGSRDRSPCSPSVTLPCTVAPAWLPLVISRRREAVALDEYYYGTQPLRPHPDPVPSLSPEAEGERKLRGDSRGIPRPSSTALAGLRQDKT</sequence>
<protein>
    <submittedName>
        <fullName evidence="2">Uncharacterized protein</fullName>
    </submittedName>
</protein>
<feature type="region of interest" description="Disordered" evidence="1">
    <location>
        <begin position="66"/>
        <end position="89"/>
    </location>
</feature>
<accession>A0A5B7FWB6</accession>
<proteinExistence type="predicted"/>
<reference evidence="2 3" key="1">
    <citation type="submission" date="2019-05" db="EMBL/GenBank/DDBJ databases">
        <title>Another draft genome of Portunus trituberculatus and its Hox gene families provides insights of decapod evolution.</title>
        <authorList>
            <person name="Jeong J.-H."/>
            <person name="Song I."/>
            <person name="Kim S."/>
            <person name="Choi T."/>
            <person name="Kim D."/>
            <person name="Ryu S."/>
            <person name="Kim W."/>
        </authorList>
    </citation>
    <scope>NUCLEOTIDE SEQUENCE [LARGE SCALE GENOMIC DNA]</scope>
    <source>
        <tissue evidence="2">Muscle</tissue>
    </source>
</reference>
<dbReference type="EMBL" id="VSRR010009787">
    <property type="protein sequence ID" value="MPC50882.1"/>
    <property type="molecule type" value="Genomic_DNA"/>
</dbReference>
<evidence type="ECO:0000313" key="2">
    <source>
        <dbReference type="EMBL" id="MPC50882.1"/>
    </source>
</evidence>
<evidence type="ECO:0000256" key="1">
    <source>
        <dbReference type="SAM" id="MobiDB-lite"/>
    </source>
</evidence>
<organism evidence="2 3">
    <name type="scientific">Portunus trituberculatus</name>
    <name type="common">Swimming crab</name>
    <name type="synonym">Neptunus trituberculatus</name>
    <dbReference type="NCBI Taxonomy" id="210409"/>
    <lineage>
        <taxon>Eukaryota</taxon>
        <taxon>Metazoa</taxon>
        <taxon>Ecdysozoa</taxon>
        <taxon>Arthropoda</taxon>
        <taxon>Crustacea</taxon>
        <taxon>Multicrustacea</taxon>
        <taxon>Malacostraca</taxon>
        <taxon>Eumalacostraca</taxon>
        <taxon>Eucarida</taxon>
        <taxon>Decapoda</taxon>
        <taxon>Pleocyemata</taxon>
        <taxon>Brachyura</taxon>
        <taxon>Eubrachyura</taxon>
        <taxon>Portunoidea</taxon>
        <taxon>Portunidae</taxon>
        <taxon>Portuninae</taxon>
        <taxon>Portunus</taxon>
    </lineage>
</organism>
<gene>
    <name evidence="2" type="ORF">E2C01_044716</name>
</gene>
<feature type="region of interest" description="Disordered" evidence="1">
    <location>
        <begin position="120"/>
        <end position="167"/>
    </location>
</feature>